<keyword evidence="3" id="KW-1185">Reference proteome</keyword>
<dbReference type="Proteomes" id="UP000551878">
    <property type="component" value="Unassembled WGS sequence"/>
</dbReference>
<keyword evidence="1" id="KW-0175">Coiled coil</keyword>
<proteinExistence type="predicted"/>
<evidence type="ECO:0000313" key="2">
    <source>
        <dbReference type="EMBL" id="MBB5171877.1"/>
    </source>
</evidence>
<evidence type="ECO:0000256" key="1">
    <source>
        <dbReference type="SAM" id="Coils"/>
    </source>
</evidence>
<protein>
    <submittedName>
        <fullName evidence="2">Regulator of replication initiation timing</fullName>
    </submittedName>
</protein>
<dbReference type="EMBL" id="JACHHB010000001">
    <property type="protein sequence ID" value="MBB5171877.1"/>
    <property type="molecule type" value="Genomic_DNA"/>
</dbReference>
<evidence type="ECO:0000313" key="3">
    <source>
        <dbReference type="Proteomes" id="UP000551878"/>
    </source>
</evidence>
<feature type="coiled-coil region" evidence="1">
    <location>
        <begin position="5"/>
        <end position="39"/>
    </location>
</feature>
<gene>
    <name evidence="2" type="ORF">HNQ41_000017</name>
</gene>
<comment type="caution">
    <text evidence="2">The sequence shown here is derived from an EMBL/GenBank/DDBJ whole genome shotgun (WGS) entry which is preliminary data.</text>
</comment>
<dbReference type="Gene3D" id="1.20.5.190">
    <property type="match status" value="1"/>
</dbReference>
<reference evidence="2 3" key="1">
    <citation type="submission" date="2020-08" db="EMBL/GenBank/DDBJ databases">
        <title>Genomic Encyclopedia of Type Strains, Phase IV (KMG-IV): sequencing the most valuable type-strain genomes for metagenomic binning, comparative biology and taxonomic classification.</title>
        <authorList>
            <person name="Goeker M."/>
        </authorList>
    </citation>
    <scope>NUCLEOTIDE SEQUENCE [LARGE SCALE GENOMIC DNA]</scope>
    <source>
        <strain evidence="2 3">DSM 24696</strain>
    </source>
</reference>
<accession>A0A840QKK0</accession>
<name>A0A840QKK0_9BACI</name>
<dbReference type="AlphaFoldDB" id="A0A840QKK0"/>
<dbReference type="RefSeq" id="WP_184662376.1">
    <property type="nucleotide sequence ID" value="NZ_JACHHB010000001.1"/>
</dbReference>
<organism evidence="2 3">
    <name type="scientific">Texcoconibacillus texcoconensis</name>
    <dbReference type="NCBI Taxonomy" id="1095777"/>
    <lineage>
        <taxon>Bacteria</taxon>
        <taxon>Bacillati</taxon>
        <taxon>Bacillota</taxon>
        <taxon>Bacilli</taxon>
        <taxon>Bacillales</taxon>
        <taxon>Bacillaceae</taxon>
        <taxon>Texcoconibacillus</taxon>
    </lineage>
</organism>
<sequence length="67" mass="7854">MKEDIADIKNEQQTMKQDIADMKEDISALKIDVKKLNERVGHIESSMVFMKAKLLDHEQEIFNLKYS</sequence>